<dbReference type="InParanoid" id="A0A1E1LB29"/>
<dbReference type="Proteomes" id="UP000178129">
    <property type="component" value="Unassembled WGS sequence"/>
</dbReference>
<proteinExistence type="predicted"/>
<reference evidence="2" key="1">
    <citation type="submission" date="2016-03" db="EMBL/GenBank/DDBJ databases">
        <authorList>
            <person name="Ploux O."/>
        </authorList>
    </citation>
    <scope>NUCLEOTIDE SEQUENCE [LARGE SCALE GENOMIC DNA]</scope>
    <source>
        <strain evidence="2">UK7</strain>
    </source>
</reference>
<dbReference type="EMBL" id="FJUW01000043">
    <property type="protein sequence ID" value="CZT07781.1"/>
    <property type="molecule type" value="Genomic_DNA"/>
</dbReference>
<gene>
    <name evidence="1" type="ORF">RCO7_11244</name>
</gene>
<keyword evidence="2" id="KW-1185">Reference proteome</keyword>
<comment type="caution">
    <text evidence="1">The sequence shown here is derived from an EMBL/GenBank/DDBJ whole genome shotgun (WGS) entry which is preliminary data.</text>
</comment>
<evidence type="ECO:0000313" key="2">
    <source>
        <dbReference type="Proteomes" id="UP000178129"/>
    </source>
</evidence>
<name>A0A1E1LB29_9HELO</name>
<sequence length="97" mass="10699">MVNNTLNPTESEIAYIVGQVLASMRFVESRGESATISSRTVRVSREGKVKIEPTSVPMDGEGTSADASCLRILMLSRMNETQETLQPPIYVLGHMRQ</sequence>
<accession>A0A1E1LB29</accession>
<organism evidence="1 2">
    <name type="scientific">Rhynchosporium graminicola</name>
    <dbReference type="NCBI Taxonomy" id="2792576"/>
    <lineage>
        <taxon>Eukaryota</taxon>
        <taxon>Fungi</taxon>
        <taxon>Dikarya</taxon>
        <taxon>Ascomycota</taxon>
        <taxon>Pezizomycotina</taxon>
        <taxon>Leotiomycetes</taxon>
        <taxon>Helotiales</taxon>
        <taxon>Ploettnerulaceae</taxon>
        <taxon>Rhynchosporium</taxon>
    </lineage>
</organism>
<dbReference type="AlphaFoldDB" id="A0A1E1LB29"/>
<evidence type="ECO:0000313" key="1">
    <source>
        <dbReference type="EMBL" id="CZT07781.1"/>
    </source>
</evidence>
<protein>
    <submittedName>
        <fullName evidence="1">Uncharacterized protein</fullName>
    </submittedName>
</protein>